<dbReference type="EMBL" id="JAFMYU010000001">
    <property type="protein sequence ID" value="MBO0929615.1"/>
    <property type="molecule type" value="Genomic_DNA"/>
</dbReference>
<protein>
    <submittedName>
        <fullName evidence="1">Uncharacterized protein</fullName>
    </submittedName>
</protein>
<dbReference type="AlphaFoldDB" id="A0A939G1Z4"/>
<organism evidence="1 2">
    <name type="scientific">Fibrella aquatilis</name>
    <dbReference type="NCBI Taxonomy" id="2817059"/>
    <lineage>
        <taxon>Bacteria</taxon>
        <taxon>Pseudomonadati</taxon>
        <taxon>Bacteroidota</taxon>
        <taxon>Cytophagia</taxon>
        <taxon>Cytophagales</taxon>
        <taxon>Spirosomataceae</taxon>
        <taxon>Fibrella</taxon>
    </lineage>
</organism>
<sequence>MYSSSYPTAISACLKESTRDLVRLQQRYDPSDELLWAFFNARVLMNEPIAVDDFVQQAYAGSERVKE</sequence>
<reference evidence="1 2" key="1">
    <citation type="submission" date="2021-03" db="EMBL/GenBank/DDBJ databases">
        <title>Fibrella sp. HMF5036 genome sequencing and assembly.</title>
        <authorList>
            <person name="Kang H."/>
            <person name="Kim H."/>
            <person name="Bae S."/>
            <person name="Joh K."/>
        </authorList>
    </citation>
    <scope>NUCLEOTIDE SEQUENCE [LARGE SCALE GENOMIC DNA]</scope>
    <source>
        <strain evidence="1 2">HMF5036</strain>
    </source>
</reference>
<proteinExistence type="predicted"/>
<evidence type="ECO:0000313" key="2">
    <source>
        <dbReference type="Proteomes" id="UP000664795"/>
    </source>
</evidence>
<keyword evidence="2" id="KW-1185">Reference proteome</keyword>
<gene>
    <name evidence="1" type="ORF">J2I48_01350</name>
</gene>
<dbReference type="Proteomes" id="UP000664795">
    <property type="component" value="Unassembled WGS sequence"/>
</dbReference>
<dbReference type="RefSeq" id="WP_207333577.1">
    <property type="nucleotide sequence ID" value="NZ_JAFMYU010000001.1"/>
</dbReference>
<name>A0A939G1Z4_9BACT</name>
<comment type="caution">
    <text evidence="1">The sequence shown here is derived from an EMBL/GenBank/DDBJ whole genome shotgun (WGS) entry which is preliminary data.</text>
</comment>
<evidence type="ECO:0000313" key="1">
    <source>
        <dbReference type="EMBL" id="MBO0929615.1"/>
    </source>
</evidence>
<accession>A0A939G1Z4</accession>